<sequence length="66" mass="6994">MTTTRDRTDLLKDASTVTTLIDAAVEFVNGRKRSALLLLGAAAASTRVPGLGTAVSVVLRAVRRLR</sequence>
<evidence type="ECO:0000313" key="2">
    <source>
        <dbReference type="Proteomes" id="UP000185936"/>
    </source>
</evidence>
<protein>
    <submittedName>
        <fullName evidence="1">Uncharacterized protein</fullName>
    </submittedName>
</protein>
<dbReference type="AlphaFoldDB" id="A0A1N7EML9"/>
<keyword evidence="2" id="KW-1185">Reference proteome</keyword>
<evidence type="ECO:0000313" key="1">
    <source>
        <dbReference type="EMBL" id="SIR89331.1"/>
    </source>
</evidence>
<dbReference type="EMBL" id="FTNR01000004">
    <property type="protein sequence ID" value="SIR89331.1"/>
    <property type="molecule type" value="Genomic_DNA"/>
</dbReference>
<organism evidence="1 2">
    <name type="scientific">Natronorubrum thiooxidans</name>
    <dbReference type="NCBI Taxonomy" id="308853"/>
    <lineage>
        <taxon>Archaea</taxon>
        <taxon>Methanobacteriati</taxon>
        <taxon>Methanobacteriota</taxon>
        <taxon>Stenosarchaea group</taxon>
        <taxon>Halobacteria</taxon>
        <taxon>Halobacteriales</taxon>
        <taxon>Natrialbaceae</taxon>
        <taxon>Natronorubrum</taxon>
    </lineage>
</organism>
<proteinExistence type="predicted"/>
<gene>
    <name evidence="1" type="ORF">SAMN05421752_104261</name>
</gene>
<name>A0A1N7EML9_9EURY</name>
<reference evidence="2" key="1">
    <citation type="submission" date="2017-01" db="EMBL/GenBank/DDBJ databases">
        <authorList>
            <person name="Varghese N."/>
            <person name="Submissions S."/>
        </authorList>
    </citation>
    <scope>NUCLEOTIDE SEQUENCE [LARGE SCALE GENOMIC DNA]</scope>
    <source>
        <strain evidence="2">type strain: HArc-</strain>
    </source>
</reference>
<dbReference type="RefSeq" id="WP_076608656.1">
    <property type="nucleotide sequence ID" value="NZ_FTNR01000004.1"/>
</dbReference>
<dbReference type="Proteomes" id="UP000185936">
    <property type="component" value="Unassembled WGS sequence"/>
</dbReference>
<accession>A0A1N7EML9</accession>